<dbReference type="SUPFAM" id="SSF54495">
    <property type="entry name" value="UBC-like"/>
    <property type="match status" value="1"/>
</dbReference>
<evidence type="ECO:0000256" key="3">
    <source>
        <dbReference type="ARBA" id="ARBA00022786"/>
    </source>
</evidence>
<dbReference type="GO" id="GO:1990592">
    <property type="term" value="P:protein K69-linked ufmylation"/>
    <property type="evidence" value="ECO:0007669"/>
    <property type="project" value="TreeGrafter"/>
</dbReference>
<evidence type="ECO:0000313" key="5">
    <source>
        <dbReference type="EMBL" id="EQC31612.1"/>
    </source>
</evidence>
<evidence type="ECO:0000256" key="4">
    <source>
        <dbReference type="PIRSR" id="PIRSR008716-1"/>
    </source>
</evidence>
<name>T0RNL2_SAPDV</name>
<dbReference type="eggNOG" id="KOG3357">
    <property type="taxonomic scope" value="Eukaryota"/>
</dbReference>
<dbReference type="PANTHER" id="PTHR12921:SF0">
    <property type="entry name" value="UBIQUITIN-FOLD MODIFIER-CONJUGATING ENZYME 1"/>
    <property type="match status" value="1"/>
</dbReference>
<proteinExistence type="inferred from homology"/>
<dbReference type="Proteomes" id="UP000030762">
    <property type="component" value="Unassembled WGS sequence"/>
</dbReference>
<dbReference type="GeneID" id="19951507"/>
<keyword evidence="3" id="KW-0833">Ubl conjugation pathway</keyword>
<gene>
    <name evidence="5" type="ORF">SDRG_10780</name>
</gene>
<dbReference type="OrthoDB" id="10256182at2759"/>
<evidence type="ECO:0000256" key="1">
    <source>
        <dbReference type="ARBA" id="ARBA00008451"/>
    </source>
</evidence>
<feature type="non-terminal residue" evidence="5">
    <location>
        <position position="1"/>
    </location>
</feature>
<comment type="similarity">
    <text evidence="1">Belongs to the ubiquitin-conjugating enzyme family. UFC1 subfamily.</text>
</comment>
<accession>T0RNL2</accession>
<dbReference type="OMA" id="LWQKNVP"/>
<dbReference type="VEuPathDB" id="FungiDB:SDRG_10780"/>
<dbReference type="EMBL" id="JH767168">
    <property type="protein sequence ID" value="EQC31612.1"/>
    <property type="molecule type" value="Genomic_DNA"/>
</dbReference>
<dbReference type="Pfam" id="PF08694">
    <property type="entry name" value="UFC1"/>
    <property type="match status" value="1"/>
</dbReference>
<evidence type="ECO:0000313" key="6">
    <source>
        <dbReference type="Proteomes" id="UP000030762"/>
    </source>
</evidence>
<dbReference type="PANTHER" id="PTHR12921">
    <property type="entry name" value="UBIQUITIN-FOLD MODIFIER-CONJUGATING ENZYME 1"/>
    <property type="match status" value="1"/>
</dbReference>
<dbReference type="GO" id="GO:0005737">
    <property type="term" value="C:cytoplasm"/>
    <property type="evidence" value="ECO:0007669"/>
    <property type="project" value="TreeGrafter"/>
</dbReference>
<dbReference type="CDD" id="cd11686">
    <property type="entry name" value="UBCc_UFC1"/>
    <property type="match status" value="1"/>
</dbReference>
<protein>
    <recommendedName>
        <fullName evidence="2">Ubiquitin-fold modifier-conjugating enzyme 1</fullName>
    </recommendedName>
</protein>
<reference evidence="5 6" key="1">
    <citation type="submission" date="2012-04" db="EMBL/GenBank/DDBJ databases">
        <title>The Genome Sequence of Saprolegnia declina VS20.</title>
        <authorList>
            <consortium name="The Broad Institute Genome Sequencing Platform"/>
            <person name="Russ C."/>
            <person name="Nusbaum C."/>
            <person name="Tyler B."/>
            <person name="van West P."/>
            <person name="Dieguez-Uribeondo J."/>
            <person name="de Bruijn I."/>
            <person name="Tripathy S."/>
            <person name="Jiang R."/>
            <person name="Young S.K."/>
            <person name="Zeng Q."/>
            <person name="Gargeya S."/>
            <person name="Fitzgerald M."/>
            <person name="Haas B."/>
            <person name="Abouelleil A."/>
            <person name="Alvarado L."/>
            <person name="Arachchi H.M."/>
            <person name="Berlin A."/>
            <person name="Chapman S.B."/>
            <person name="Goldberg J."/>
            <person name="Griggs A."/>
            <person name="Gujja S."/>
            <person name="Hansen M."/>
            <person name="Howarth C."/>
            <person name="Imamovic A."/>
            <person name="Larimer J."/>
            <person name="McCowen C."/>
            <person name="Montmayeur A."/>
            <person name="Murphy C."/>
            <person name="Neiman D."/>
            <person name="Pearson M."/>
            <person name="Priest M."/>
            <person name="Roberts A."/>
            <person name="Saif S."/>
            <person name="Shea T."/>
            <person name="Sisk P."/>
            <person name="Sykes S."/>
            <person name="Wortman J."/>
            <person name="Nusbaum C."/>
            <person name="Birren B."/>
        </authorList>
    </citation>
    <scope>NUCLEOTIDE SEQUENCE [LARGE SCALE GENOMIC DNA]</scope>
    <source>
        <strain evidence="5 6">VS20</strain>
    </source>
</reference>
<dbReference type="RefSeq" id="XP_008615011.1">
    <property type="nucleotide sequence ID" value="XM_008616789.1"/>
</dbReference>
<feature type="active site" description="Glycyl thioester intermediate" evidence="4">
    <location>
        <position position="119"/>
    </location>
</feature>
<evidence type="ECO:0000256" key="2">
    <source>
        <dbReference type="ARBA" id="ARBA00013306"/>
    </source>
</evidence>
<organism evidence="5 6">
    <name type="scientific">Saprolegnia diclina (strain VS20)</name>
    <dbReference type="NCBI Taxonomy" id="1156394"/>
    <lineage>
        <taxon>Eukaryota</taxon>
        <taxon>Sar</taxon>
        <taxon>Stramenopiles</taxon>
        <taxon>Oomycota</taxon>
        <taxon>Saprolegniomycetes</taxon>
        <taxon>Saprolegniales</taxon>
        <taxon>Saprolegniaceae</taxon>
        <taxon>Saprolegnia</taxon>
    </lineage>
</organism>
<dbReference type="Gene3D" id="3.10.110.10">
    <property type="entry name" value="Ubiquitin Conjugating Enzyme"/>
    <property type="match status" value="1"/>
</dbReference>
<dbReference type="InterPro" id="IPR014806">
    <property type="entry name" value="Ufc1"/>
</dbReference>
<dbReference type="PIRSF" id="PIRSF008716">
    <property type="entry name" value="DUF1782"/>
    <property type="match status" value="1"/>
</dbReference>
<dbReference type="AlphaFoldDB" id="T0RNL2"/>
<dbReference type="GO" id="GO:0061657">
    <property type="term" value="F:UFM1 conjugating enzyme activity"/>
    <property type="evidence" value="ECO:0007669"/>
    <property type="project" value="InterPro"/>
</dbReference>
<dbReference type="InterPro" id="IPR016135">
    <property type="entry name" value="UBQ-conjugating_enzyme/RWD"/>
</dbReference>
<sequence length="165" mass="18547">MDSPIADGTKRTVQKLPLLTTRAGPRDGDAWIARLKEEYTALIQYVQMNKAADNDWFTIASNANGTHWTGTCWSFHNGLRYEFEMEFEIPATYPVTNPEICLPELDGKTAKMYRGGKICLTVHFEPLWQRNVPRFGIAHALALGLAPWLAAEVPDLIERGMISPV</sequence>
<keyword evidence="6" id="KW-1185">Reference proteome</keyword>